<comment type="caution">
    <text evidence="1">The sequence shown here is derived from an EMBL/GenBank/DDBJ whole genome shotgun (WGS) entry which is preliminary data.</text>
</comment>
<organism evidence="1 2">
    <name type="scientific">Herbiconiux oxytropis</name>
    <dbReference type="NCBI Taxonomy" id="2970915"/>
    <lineage>
        <taxon>Bacteria</taxon>
        <taxon>Bacillati</taxon>
        <taxon>Actinomycetota</taxon>
        <taxon>Actinomycetes</taxon>
        <taxon>Micrococcales</taxon>
        <taxon>Microbacteriaceae</taxon>
        <taxon>Herbiconiux</taxon>
    </lineage>
</organism>
<keyword evidence="2" id="KW-1185">Reference proteome</keyword>
<dbReference type="RefSeq" id="WP_259525955.1">
    <property type="nucleotide sequence ID" value="NZ_JANLCK010000003.1"/>
</dbReference>
<proteinExistence type="predicted"/>
<evidence type="ECO:0000313" key="1">
    <source>
        <dbReference type="EMBL" id="MCS5725451.1"/>
    </source>
</evidence>
<sequence>MPFRSRATLESWLEEFRTTREGGALIDVLVQDGDGGADTGLVIVPLKNVSAEIYMQPAEIGDDAWVISFGARAGAFELSPAQLQGYAAELALAASLCQFLQEQSLGHEEPAG</sequence>
<dbReference type="EMBL" id="JANLCK010000003">
    <property type="protein sequence ID" value="MCS5725451.1"/>
    <property type="molecule type" value="Genomic_DNA"/>
</dbReference>
<gene>
    <name evidence="1" type="ORF">N1028_06030</name>
</gene>
<dbReference type="AlphaFoldDB" id="A0AA42BTQ7"/>
<evidence type="ECO:0000313" key="2">
    <source>
        <dbReference type="Proteomes" id="UP001165587"/>
    </source>
</evidence>
<name>A0AA42BTQ7_9MICO</name>
<dbReference type="Proteomes" id="UP001165587">
    <property type="component" value="Unassembled WGS sequence"/>
</dbReference>
<reference evidence="1" key="1">
    <citation type="submission" date="2022-08" db="EMBL/GenBank/DDBJ databases">
        <authorList>
            <person name="Deng Y."/>
            <person name="Han X.-F."/>
            <person name="Zhang Y.-Q."/>
        </authorList>
    </citation>
    <scope>NUCLEOTIDE SEQUENCE</scope>
    <source>
        <strain evidence="1">CPCC 203407</strain>
    </source>
</reference>
<protein>
    <submittedName>
        <fullName evidence="1">Uncharacterized protein</fullName>
    </submittedName>
</protein>
<accession>A0AA42BTQ7</accession>